<accession>A0ABN3P9J2</accession>
<evidence type="ECO:0000313" key="3">
    <source>
        <dbReference type="Proteomes" id="UP001501509"/>
    </source>
</evidence>
<evidence type="ECO:0000313" key="2">
    <source>
        <dbReference type="EMBL" id="GAA2572974.1"/>
    </source>
</evidence>
<reference evidence="2 3" key="1">
    <citation type="journal article" date="2019" name="Int. J. Syst. Evol. Microbiol.">
        <title>The Global Catalogue of Microorganisms (GCM) 10K type strain sequencing project: providing services to taxonomists for standard genome sequencing and annotation.</title>
        <authorList>
            <consortium name="The Broad Institute Genomics Platform"/>
            <consortium name="The Broad Institute Genome Sequencing Center for Infectious Disease"/>
            <person name="Wu L."/>
            <person name="Ma J."/>
        </authorList>
    </citation>
    <scope>NUCLEOTIDE SEQUENCE [LARGE SCALE GENOMIC DNA]</scope>
    <source>
        <strain evidence="2 3">JCM 6833</strain>
    </source>
</reference>
<proteinExistence type="predicted"/>
<gene>
    <name evidence="2" type="ORF">GCM10010411_00770</name>
</gene>
<dbReference type="RefSeq" id="WP_344536551.1">
    <property type="nucleotide sequence ID" value="NZ_BAAATD010000001.1"/>
</dbReference>
<feature type="region of interest" description="Disordered" evidence="1">
    <location>
        <begin position="400"/>
        <end position="429"/>
    </location>
</feature>
<dbReference type="SUPFAM" id="SSF69322">
    <property type="entry name" value="Tricorn protease domain 2"/>
    <property type="match status" value="1"/>
</dbReference>
<dbReference type="Proteomes" id="UP001501509">
    <property type="component" value="Unassembled WGS sequence"/>
</dbReference>
<organism evidence="2 3">
    <name type="scientific">Actinomadura fulvescens</name>
    <dbReference type="NCBI Taxonomy" id="46160"/>
    <lineage>
        <taxon>Bacteria</taxon>
        <taxon>Bacillati</taxon>
        <taxon>Actinomycetota</taxon>
        <taxon>Actinomycetes</taxon>
        <taxon>Streptosporangiales</taxon>
        <taxon>Thermomonosporaceae</taxon>
        <taxon>Actinomadura</taxon>
    </lineage>
</organism>
<dbReference type="Pfam" id="PF19508">
    <property type="entry name" value="DUF6042"/>
    <property type="match status" value="1"/>
</dbReference>
<name>A0ABN3P9J2_9ACTN</name>
<dbReference type="EMBL" id="BAAATD010000001">
    <property type="protein sequence ID" value="GAA2572974.1"/>
    <property type="molecule type" value="Genomic_DNA"/>
</dbReference>
<keyword evidence="3" id="KW-1185">Reference proteome</keyword>
<dbReference type="InterPro" id="IPR046105">
    <property type="entry name" value="DUF6042"/>
</dbReference>
<sequence>MSLLRVHETDDYWPEYSTLMIRDHWDHDLEVESRPELEALSEFLDHAQPCGSVARAGDGWLRAGARDADRQVRLEVHDQAPPDDLSDWDDVVETPYHCGVGSVVLDTVIPGDGYDHPLELGPPGFYRARVSRKCTPSQVPGFQAEEGDIWRVQFWPAPGAPQPPRWLARSEPALADDGDGWADILACVGGDVLYAARAATAVRPSGATAEEIDAAFFAGERPTGRLDEPIWQVPPEPLPTGHADLDQNEADIYQTVLADTEAERAELAEWAGQLSAPTPATRRDLLSFLVAAGVLTASETSGTIRYQVVPEPPRPENVLRLPEDRLFEMRQQNVFYRYAELAADIVSVAQWSPDCTATVDVPALAERLLASPELVQSALQYAQDESLLLVDGTRMTALPQEEDQNDSEPLPLAAPAGPPWTAGDGLDSEDADELGLKDGWEEPDWNESFALEQISDSGDTIVLTDGVATTEFLVVGTSGPTARSGYRPPLGEPARAGFVSEDGELVVWRGGRPVTLARLPGECVDHALETAYGIVLHQAGHRAILVRPDGHVQHLADEPDHAFALAEDGRHLAVSRSHDGRRSSTHRLLLIDLADGSTTTLPWPRARQIRLAAFHRGALYLTADDEDSLRLVPGAEPERLPYTPIQLDPLSGTLLAHSEEPGQLVILPDGTRRQIRVHSAEGLAPGGSALYEFRYEPSAVTLFGLETGASDPHVFWLPPGTETSTLVPGRPVWEDRDTLLFTVPDGNFGAVRLDIRTGEFQEVPLVGGADQRPALVQPLLTKHESN</sequence>
<protein>
    <submittedName>
        <fullName evidence="2">Uncharacterized protein</fullName>
    </submittedName>
</protein>
<evidence type="ECO:0000256" key="1">
    <source>
        <dbReference type="SAM" id="MobiDB-lite"/>
    </source>
</evidence>
<comment type="caution">
    <text evidence="2">The sequence shown here is derived from an EMBL/GenBank/DDBJ whole genome shotgun (WGS) entry which is preliminary data.</text>
</comment>